<dbReference type="AlphaFoldDB" id="A0A6N8UB04"/>
<dbReference type="Pfam" id="PF03631">
    <property type="entry name" value="Virul_fac_BrkB"/>
    <property type="match status" value="1"/>
</dbReference>
<comment type="subcellular location">
    <subcellularLocation>
        <location evidence="1">Cell membrane</location>
        <topology evidence="1">Multi-pass membrane protein</topology>
    </subcellularLocation>
</comment>
<dbReference type="RefSeq" id="WP_160625897.1">
    <property type="nucleotide sequence ID" value="NZ_WUUQ01000008.1"/>
</dbReference>
<name>A0A6N8UB04_9FIRM</name>
<feature type="transmembrane region" description="Helical" evidence="6">
    <location>
        <begin position="80"/>
        <end position="102"/>
    </location>
</feature>
<dbReference type="EMBL" id="WUUQ01000008">
    <property type="protein sequence ID" value="MXQ74514.1"/>
    <property type="molecule type" value="Genomic_DNA"/>
</dbReference>
<evidence type="ECO:0008006" key="9">
    <source>
        <dbReference type="Google" id="ProtNLM"/>
    </source>
</evidence>
<keyword evidence="8" id="KW-1185">Reference proteome</keyword>
<feature type="transmembrane region" description="Helical" evidence="6">
    <location>
        <begin position="210"/>
        <end position="238"/>
    </location>
</feature>
<evidence type="ECO:0000256" key="1">
    <source>
        <dbReference type="ARBA" id="ARBA00004651"/>
    </source>
</evidence>
<dbReference type="Proteomes" id="UP000434036">
    <property type="component" value="Unassembled WGS sequence"/>
</dbReference>
<feature type="transmembrane region" description="Helical" evidence="6">
    <location>
        <begin position="20"/>
        <end position="44"/>
    </location>
</feature>
<evidence type="ECO:0000256" key="5">
    <source>
        <dbReference type="ARBA" id="ARBA00023136"/>
    </source>
</evidence>
<comment type="caution">
    <text evidence="7">The sequence shown here is derived from an EMBL/GenBank/DDBJ whole genome shotgun (WGS) entry which is preliminary data.</text>
</comment>
<evidence type="ECO:0000256" key="4">
    <source>
        <dbReference type="ARBA" id="ARBA00022989"/>
    </source>
</evidence>
<keyword evidence="5 6" id="KW-0472">Membrane</keyword>
<evidence type="ECO:0000313" key="8">
    <source>
        <dbReference type="Proteomes" id="UP000434036"/>
    </source>
</evidence>
<protein>
    <recommendedName>
        <fullName evidence="9">YihY/virulence factor BrkB family protein</fullName>
    </recommendedName>
</protein>
<keyword evidence="3 6" id="KW-0812">Transmembrane</keyword>
<dbReference type="InterPro" id="IPR017039">
    <property type="entry name" value="Virul_fac_BrkB"/>
</dbReference>
<gene>
    <name evidence="7" type="ORF">GSF08_11315</name>
</gene>
<evidence type="ECO:0000313" key="7">
    <source>
        <dbReference type="EMBL" id="MXQ74514.1"/>
    </source>
</evidence>
<evidence type="ECO:0000256" key="6">
    <source>
        <dbReference type="SAM" id="Phobius"/>
    </source>
</evidence>
<feature type="transmembrane region" description="Helical" evidence="6">
    <location>
        <begin position="149"/>
        <end position="166"/>
    </location>
</feature>
<keyword evidence="2" id="KW-1003">Cell membrane</keyword>
<sequence>MNKIKQLYKEYTSFEGSLFRYSLAFSLLLAIAPSLVVFAMMFNFALLKPALLINVMNMLHIPVVLFESIFDWFLNKEYDFIPSIVILCLSFWLASRSVYSFLLISANHEEVKIPKTVIRVQSIIMFIILAVMIVGSVVVASILSHILPLITAVLMVPIFVVMYRALSFRKRSLGFGLIGAVFSTAAIMVISFLSFLLIRRFTSYSNIYGPLASLVALLLVIYIISSVFYAGYCLNIVFDDYYEKEYMLPMKHKRFYALCERIYKKLPVKWD</sequence>
<evidence type="ECO:0000256" key="2">
    <source>
        <dbReference type="ARBA" id="ARBA00022475"/>
    </source>
</evidence>
<evidence type="ECO:0000256" key="3">
    <source>
        <dbReference type="ARBA" id="ARBA00022692"/>
    </source>
</evidence>
<reference evidence="7 8" key="1">
    <citation type="submission" date="2019-12" db="EMBL/GenBank/DDBJ databases">
        <authorList>
            <person name="Yang R."/>
        </authorList>
    </citation>
    <scope>NUCLEOTIDE SEQUENCE [LARGE SCALE GENOMIC DNA]</scope>
    <source>
        <strain evidence="7 8">DONG20-135</strain>
    </source>
</reference>
<keyword evidence="4 6" id="KW-1133">Transmembrane helix</keyword>
<organism evidence="7 8">
    <name type="scientific">Copranaerobaculum intestinale</name>
    <dbReference type="NCBI Taxonomy" id="2692629"/>
    <lineage>
        <taxon>Bacteria</taxon>
        <taxon>Bacillati</taxon>
        <taxon>Bacillota</taxon>
        <taxon>Erysipelotrichia</taxon>
        <taxon>Erysipelotrichales</taxon>
        <taxon>Erysipelotrichaceae</taxon>
        <taxon>Copranaerobaculum</taxon>
    </lineage>
</organism>
<feature type="transmembrane region" description="Helical" evidence="6">
    <location>
        <begin position="123"/>
        <end position="143"/>
    </location>
</feature>
<accession>A0A6N8UB04</accession>
<proteinExistence type="predicted"/>
<feature type="transmembrane region" description="Helical" evidence="6">
    <location>
        <begin position="173"/>
        <end position="198"/>
    </location>
</feature>
<dbReference type="GO" id="GO:0005886">
    <property type="term" value="C:plasma membrane"/>
    <property type="evidence" value="ECO:0007669"/>
    <property type="project" value="UniProtKB-SubCell"/>
</dbReference>
<reference evidence="7 8" key="2">
    <citation type="submission" date="2020-01" db="EMBL/GenBank/DDBJ databases">
        <title>Clostridiaceae sp. nov. isolated from the gut of human by culturomics.</title>
        <authorList>
            <person name="Chang Y."/>
        </authorList>
    </citation>
    <scope>NUCLEOTIDE SEQUENCE [LARGE SCALE GENOMIC DNA]</scope>
    <source>
        <strain evidence="7 8">DONG20-135</strain>
    </source>
</reference>